<keyword evidence="3" id="KW-0732">Signal</keyword>
<sequence length="255" mass="28948">MKKLLVVVVLLCMTLAFGSLIDEVKQRGVLRVGQDAGYMPLYGTNPDGDRIGLEVDILKKMAEILDVKLEFVVVNWDGIIPALVSNKFDIIWSAMTITPERALRVNFTDPYLTVGQIILYNTNKYELPPTEEDLNDPDVKIAVQLGSTGAEAANRLLSEAQIFMFETIDEAAFQVASGRADAMIFDSIYARFMAKKYDQLEVTEDLLTREDFGVAIPKGDFETLQWMNTFIQWIKTTGTLEELQDYWFVEYEPEF</sequence>
<dbReference type="SUPFAM" id="SSF53850">
    <property type="entry name" value="Periplasmic binding protein-like II"/>
    <property type="match status" value="1"/>
</dbReference>
<evidence type="ECO:0000256" key="3">
    <source>
        <dbReference type="ARBA" id="ARBA00022729"/>
    </source>
</evidence>
<dbReference type="PANTHER" id="PTHR35936:SF17">
    <property type="entry name" value="ARGININE-BINDING EXTRACELLULAR PROTEIN ARTP"/>
    <property type="match status" value="1"/>
</dbReference>
<accession>A0A117M675</accession>
<dbReference type="GO" id="GO:0015276">
    <property type="term" value="F:ligand-gated monoatomic ion channel activity"/>
    <property type="evidence" value="ECO:0007669"/>
    <property type="project" value="InterPro"/>
</dbReference>
<dbReference type="InterPro" id="IPR001638">
    <property type="entry name" value="Solute-binding_3/MltF_N"/>
</dbReference>
<dbReference type="EMBL" id="DQBS01000087">
    <property type="protein sequence ID" value="HCO69641.1"/>
    <property type="molecule type" value="Genomic_DNA"/>
</dbReference>
<dbReference type="Proteomes" id="UP000055014">
    <property type="component" value="Unassembled WGS sequence"/>
</dbReference>
<dbReference type="GO" id="GO:0030313">
    <property type="term" value="C:cell envelope"/>
    <property type="evidence" value="ECO:0007669"/>
    <property type="project" value="UniProtKB-SubCell"/>
</dbReference>
<evidence type="ECO:0000313" key="7">
    <source>
        <dbReference type="EMBL" id="HCO69641.1"/>
    </source>
</evidence>
<evidence type="ECO:0000313" key="10">
    <source>
        <dbReference type="Proteomes" id="UP000264215"/>
    </source>
</evidence>
<feature type="domain" description="Ionotropic glutamate receptor C-terminal" evidence="6">
    <location>
        <begin position="29"/>
        <end position="250"/>
    </location>
</feature>
<name>A0A117M675_9BACT</name>
<dbReference type="Gene3D" id="3.40.190.10">
    <property type="entry name" value="Periplasmic binding protein-like II"/>
    <property type="match status" value="2"/>
</dbReference>
<evidence type="ECO:0000256" key="4">
    <source>
        <dbReference type="RuleBase" id="RU003744"/>
    </source>
</evidence>
<dbReference type="SMART" id="SM00062">
    <property type="entry name" value="PBPb"/>
    <property type="match status" value="1"/>
</dbReference>
<dbReference type="PROSITE" id="PS01039">
    <property type="entry name" value="SBP_BACTERIAL_3"/>
    <property type="match status" value="1"/>
</dbReference>
<proteinExistence type="inferred from homology"/>
<gene>
    <name evidence="7" type="ORF">DIT26_03505</name>
    <name evidence="8" type="ORF">XE02_1357</name>
</gene>
<organism evidence="8 9">
    <name type="scientific">Mesotoga infera</name>
    <dbReference type="NCBI Taxonomy" id="1236046"/>
    <lineage>
        <taxon>Bacteria</taxon>
        <taxon>Thermotogati</taxon>
        <taxon>Thermotogota</taxon>
        <taxon>Thermotogae</taxon>
        <taxon>Kosmotogales</taxon>
        <taxon>Kosmotogaceae</taxon>
        <taxon>Mesotoga</taxon>
    </lineage>
</organism>
<dbReference type="PANTHER" id="PTHR35936">
    <property type="entry name" value="MEMBRANE-BOUND LYTIC MUREIN TRANSGLYCOSYLASE F"/>
    <property type="match status" value="1"/>
</dbReference>
<comment type="subcellular location">
    <subcellularLocation>
        <location evidence="1">Cell envelope</location>
    </subcellularLocation>
</comment>
<reference evidence="9" key="2">
    <citation type="journal article" date="2015" name="MBio">
        <title>Genome-Resolved Metagenomic Analysis Reveals Roles for Candidate Phyla and Other Microbial Community Members in Biogeochemical Transformations in Oil Reservoirs.</title>
        <authorList>
            <person name="Hu P."/>
            <person name="Tom L."/>
            <person name="Singh A."/>
            <person name="Thomas B.C."/>
            <person name="Baker B.J."/>
            <person name="Piceno Y.M."/>
            <person name="Andersen G.L."/>
            <person name="Banfield J.F."/>
        </authorList>
    </citation>
    <scope>NUCLEOTIDE SEQUENCE [LARGE SCALE GENOMIC DNA]</scope>
</reference>
<evidence type="ECO:0000313" key="9">
    <source>
        <dbReference type="Proteomes" id="UP000055014"/>
    </source>
</evidence>
<evidence type="ECO:0000259" key="5">
    <source>
        <dbReference type="SMART" id="SM00062"/>
    </source>
</evidence>
<evidence type="ECO:0000256" key="2">
    <source>
        <dbReference type="ARBA" id="ARBA00010333"/>
    </source>
</evidence>
<dbReference type="GO" id="GO:0016020">
    <property type="term" value="C:membrane"/>
    <property type="evidence" value="ECO:0007669"/>
    <property type="project" value="InterPro"/>
</dbReference>
<feature type="domain" description="Solute-binding protein family 3/N-terminal" evidence="5">
    <location>
        <begin position="29"/>
        <end position="250"/>
    </location>
</feature>
<reference evidence="7 10" key="3">
    <citation type="journal article" date="2018" name="Nat. Biotechnol.">
        <title>A standardized bacterial taxonomy based on genome phylogeny substantially revises the tree of life.</title>
        <authorList>
            <person name="Parks D.H."/>
            <person name="Chuvochina M."/>
            <person name="Waite D.W."/>
            <person name="Rinke C."/>
            <person name="Skarshewski A."/>
            <person name="Chaumeil P.A."/>
            <person name="Hugenholtz P."/>
        </authorList>
    </citation>
    <scope>NUCLEOTIDE SEQUENCE [LARGE SCALE GENOMIC DNA]</scope>
    <source>
        <strain evidence="7">UBA9905</strain>
    </source>
</reference>
<comment type="caution">
    <text evidence="8">The sequence shown here is derived from an EMBL/GenBank/DDBJ whole genome shotgun (WGS) entry which is preliminary data.</text>
</comment>
<dbReference type="Proteomes" id="UP000264215">
    <property type="component" value="Unassembled WGS sequence"/>
</dbReference>
<evidence type="ECO:0000256" key="1">
    <source>
        <dbReference type="ARBA" id="ARBA00004196"/>
    </source>
</evidence>
<dbReference type="Pfam" id="PF00497">
    <property type="entry name" value="SBP_bac_3"/>
    <property type="match status" value="1"/>
</dbReference>
<dbReference type="PATRIC" id="fig|1236046.5.peg.1322"/>
<dbReference type="InterPro" id="IPR001320">
    <property type="entry name" value="Iontro_rcpt_C"/>
</dbReference>
<dbReference type="SMART" id="SM00079">
    <property type="entry name" value="PBPe"/>
    <property type="match status" value="1"/>
</dbReference>
<dbReference type="AlphaFoldDB" id="A0A117M675"/>
<comment type="similarity">
    <text evidence="2 4">Belongs to the bacterial solute-binding protein 3 family.</text>
</comment>
<reference evidence="8" key="1">
    <citation type="journal article" date="2015" name="MBio">
        <title>Genome-resolved metagenomic analysis reveals roles for candidate phyla and other microbial community members in biogeochemical transformations in oil reservoirs.</title>
        <authorList>
            <person name="Hu P."/>
            <person name="Tom L."/>
            <person name="Singh A."/>
            <person name="Thomas B.C."/>
            <person name="Baker B.J."/>
            <person name="Piceno Y.M."/>
            <person name="Andersen G.L."/>
            <person name="Banfield J.F."/>
        </authorList>
    </citation>
    <scope>NUCLEOTIDE SEQUENCE [LARGE SCALE GENOMIC DNA]</scope>
    <source>
        <strain evidence="8">46_70</strain>
    </source>
</reference>
<dbReference type="EMBL" id="LGGW01000160">
    <property type="protein sequence ID" value="KUK86577.1"/>
    <property type="molecule type" value="Genomic_DNA"/>
</dbReference>
<evidence type="ECO:0000313" key="8">
    <source>
        <dbReference type="EMBL" id="KUK86577.1"/>
    </source>
</evidence>
<protein>
    <submittedName>
        <fullName evidence="7">ABC transporter substrate-binding protein</fullName>
    </submittedName>
    <submittedName>
        <fullName evidence="8">Periplasmic component of amino acid ABC-type transporter/signal transduction system</fullName>
    </submittedName>
</protein>
<dbReference type="CDD" id="cd13629">
    <property type="entry name" value="PBP2_Dsm1740"/>
    <property type="match status" value="1"/>
</dbReference>
<dbReference type="InterPro" id="IPR018313">
    <property type="entry name" value="SBP_3_CS"/>
</dbReference>
<evidence type="ECO:0000259" key="6">
    <source>
        <dbReference type="SMART" id="SM00079"/>
    </source>
</evidence>